<dbReference type="RefSeq" id="WP_006831554.1">
    <property type="nucleotide sequence ID" value="NZ_AJYB01000094.1"/>
</dbReference>
<dbReference type="Proteomes" id="UP000004725">
    <property type="component" value="Unassembled WGS sequence"/>
</dbReference>
<accession>A0AA87IKG9</accession>
<feature type="non-terminal residue" evidence="2">
    <location>
        <position position="314"/>
    </location>
</feature>
<feature type="domain" description="ABC-three component systems C-terminal" evidence="1">
    <location>
        <begin position="169"/>
        <end position="270"/>
    </location>
</feature>
<gene>
    <name evidence="2" type="ORF">A1A1_18077</name>
</gene>
<evidence type="ECO:0000313" key="3">
    <source>
        <dbReference type="Proteomes" id="UP000004725"/>
    </source>
</evidence>
<evidence type="ECO:0000313" key="2">
    <source>
        <dbReference type="EMBL" id="EIM05078.1"/>
    </source>
</evidence>
<comment type="caution">
    <text evidence="2">The sequence shown here is derived from an EMBL/GenBank/DDBJ whole genome shotgun (WGS) entry which is preliminary data.</text>
</comment>
<dbReference type="AlphaFoldDB" id="A0AA87IKG9"/>
<sequence length="314" mass="36194">MDSLSKAFYETNFKIAIMEKTETQFEGFFSEVMQLKYEDNFMPCQPWGSDGDKKNDGYLINERHLFAVNGPRSINQNRMIKKIDSDLRGALDYWEEYFDKWAFVHNQYALTPKINKKLLELGTEFNQIKMSFWGPNELKSIIFSLADTKIDSILGPIPSRASFNDLTFEDIQPVIKSISKKANPATEDLKPVPEDKLVINGLSDPIITLIRAGLVRAPLVRQYFNLQTPINLGDEIAGTLKKQYEYYRDVMDLEPDDIYSELVNYIADNRKKENLIYGVAIHTVLPELFTDLLIKAPKPEFIGFWGLCLCMKKM</sequence>
<reference evidence="2 3" key="1">
    <citation type="journal article" date="2012" name="J. Bacteriol.">
        <title>Genome Sequence of the Antarctic Psychrophile Bacterium Planococcus antarcticus DSM 14505.</title>
        <authorList>
            <person name="Margolles A."/>
            <person name="Gueimonde M."/>
            <person name="Sanchez B."/>
        </authorList>
    </citation>
    <scope>NUCLEOTIDE SEQUENCE [LARGE SCALE GENOMIC DNA]</scope>
    <source>
        <strain evidence="2 3">DSM 14505</strain>
    </source>
</reference>
<proteinExistence type="predicted"/>
<evidence type="ECO:0000259" key="1">
    <source>
        <dbReference type="Pfam" id="PF20275"/>
    </source>
</evidence>
<name>A0AA87IKG9_9BACL</name>
<dbReference type="InterPro" id="IPR046919">
    <property type="entry name" value="ABC-3C_CTD10"/>
</dbReference>
<dbReference type="EMBL" id="AJYB01000094">
    <property type="protein sequence ID" value="EIM05078.1"/>
    <property type="molecule type" value="Genomic_DNA"/>
</dbReference>
<protein>
    <recommendedName>
        <fullName evidence="1">ABC-three component systems C-terminal domain-containing protein</fullName>
    </recommendedName>
</protein>
<organism evidence="2 3">
    <name type="scientific">Planococcus antarcticus DSM 14505</name>
    <dbReference type="NCBI Taxonomy" id="1185653"/>
    <lineage>
        <taxon>Bacteria</taxon>
        <taxon>Bacillati</taxon>
        <taxon>Bacillota</taxon>
        <taxon>Bacilli</taxon>
        <taxon>Bacillales</taxon>
        <taxon>Caryophanaceae</taxon>
        <taxon>Planococcus</taxon>
    </lineage>
</organism>
<dbReference type="Pfam" id="PF20275">
    <property type="entry name" value="CTD10"/>
    <property type="match status" value="1"/>
</dbReference>